<sequence>MAGSMFGGGRERAGMVGAVVVLAVALGLLPALTEAAVYKVGDAAGWTTIGNVNYKQWAALKNFQVGDVIIFQYNPQFHNVMQVTHAEYKACNTTSPKATYTTGNDSITITTRGHHHFFCGVPGHCQAGQKVDINVPRIRASSAGPMGAPAPSSGATDSSTVPASGVPGPSPNSGSALISAFGAGSCYNLGMTIVLVLAFYSSIFV</sequence>
<dbReference type="Proteomes" id="UP000233551">
    <property type="component" value="Unassembled WGS sequence"/>
</dbReference>
<name>A0A2I0JSD7_PUNGR</name>
<evidence type="ECO:0000256" key="1">
    <source>
        <dbReference type="ARBA" id="ARBA00022723"/>
    </source>
</evidence>
<reference evidence="8 9" key="1">
    <citation type="submission" date="2017-11" db="EMBL/GenBank/DDBJ databases">
        <title>De-novo sequencing of pomegranate (Punica granatum L.) genome.</title>
        <authorList>
            <person name="Akparov Z."/>
            <person name="Amiraslanov A."/>
            <person name="Hajiyeva S."/>
            <person name="Abbasov M."/>
            <person name="Kaur K."/>
            <person name="Hamwieh A."/>
            <person name="Solovyev V."/>
            <person name="Salamov A."/>
            <person name="Braich B."/>
            <person name="Kosarev P."/>
            <person name="Mahmoud A."/>
            <person name="Hajiyev E."/>
            <person name="Babayeva S."/>
            <person name="Izzatullayeva V."/>
            <person name="Mammadov A."/>
            <person name="Mammadov A."/>
            <person name="Sharifova S."/>
            <person name="Ojaghi J."/>
            <person name="Eynullazada K."/>
            <person name="Bayramov B."/>
            <person name="Abdulazimova A."/>
            <person name="Shahmuradov I."/>
        </authorList>
    </citation>
    <scope>NUCLEOTIDE SEQUENCE [LARGE SCALE GENOMIC DNA]</scope>
    <source>
        <strain evidence="9">cv. AG2017</strain>
        <tissue evidence="8">Leaf</tissue>
    </source>
</reference>
<dbReference type="InterPro" id="IPR039391">
    <property type="entry name" value="Phytocyanin-like"/>
</dbReference>
<feature type="region of interest" description="Disordered" evidence="4">
    <location>
        <begin position="142"/>
        <end position="169"/>
    </location>
</feature>
<protein>
    <recommendedName>
        <fullName evidence="7">Phytocyanin domain-containing protein</fullName>
    </recommendedName>
</protein>
<evidence type="ECO:0000256" key="4">
    <source>
        <dbReference type="SAM" id="MobiDB-lite"/>
    </source>
</evidence>
<gene>
    <name evidence="8" type="ORF">CRG98_020378</name>
</gene>
<dbReference type="STRING" id="22663.A0A2I0JSD7"/>
<evidence type="ECO:0000313" key="8">
    <source>
        <dbReference type="EMBL" id="PKI59215.1"/>
    </source>
</evidence>
<dbReference type="AlphaFoldDB" id="A0A2I0JSD7"/>
<dbReference type="InterPro" id="IPR003245">
    <property type="entry name" value="Phytocyanin_dom"/>
</dbReference>
<dbReference type="FunFam" id="2.60.40.420:FF:000003">
    <property type="entry name" value="Blue copper"/>
    <property type="match status" value="1"/>
</dbReference>
<keyword evidence="2" id="KW-0186">Copper</keyword>
<accession>A0A2I0JSD7</accession>
<evidence type="ECO:0000256" key="2">
    <source>
        <dbReference type="ARBA" id="ARBA00023008"/>
    </source>
</evidence>
<dbReference type="GO" id="GO:0046872">
    <property type="term" value="F:metal ion binding"/>
    <property type="evidence" value="ECO:0007669"/>
    <property type="project" value="UniProtKB-KW"/>
</dbReference>
<dbReference type="SUPFAM" id="SSF49503">
    <property type="entry name" value="Cupredoxins"/>
    <property type="match status" value="1"/>
</dbReference>
<evidence type="ECO:0000256" key="3">
    <source>
        <dbReference type="ARBA" id="ARBA00023180"/>
    </source>
</evidence>
<organism evidence="8 9">
    <name type="scientific">Punica granatum</name>
    <name type="common">Pomegranate</name>
    <dbReference type="NCBI Taxonomy" id="22663"/>
    <lineage>
        <taxon>Eukaryota</taxon>
        <taxon>Viridiplantae</taxon>
        <taxon>Streptophyta</taxon>
        <taxon>Embryophyta</taxon>
        <taxon>Tracheophyta</taxon>
        <taxon>Spermatophyta</taxon>
        <taxon>Magnoliopsida</taxon>
        <taxon>eudicotyledons</taxon>
        <taxon>Gunneridae</taxon>
        <taxon>Pentapetalae</taxon>
        <taxon>rosids</taxon>
        <taxon>malvids</taxon>
        <taxon>Myrtales</taxon>
        <taxon>Lythraceae</taxon>
        <taxon>Punica</taxon>
    </lineage>
</organism>
<dbReference type="GO" id="GO:0005886">
    <property type="term" value="C:plasma membrane"/>
    <property type="evidence" value="ECO:0007669"/>
    <property type="project" value="TreeGrafter"/>
</dbReference>
<dbReference type="InterPro" id="IPR008972">
    <property type="entry name" value="Cupredoxin"/>
</dbReference>
<dbReference type="Gene3D" id="2.60.40.420">
    <property type="entry name" value="Cupredoxins - blue copper proteins"/>
    <property type="match status" value="1"/>
</dbReference>
<dbReference type="GO" id="GO:0009055">
    <property type="term" value="F:electron transfer activity"/>
    <property type="evidence" value="ECO:0007669"/>
    <property type="project" value="InterPro"/>
</dbReference>
<dbReference type="PROSITE" id="PS51485">
    <property type="entry name" value="PHYTOCYANIN"/>
    <property type="match status" value="1"/>
</dbReference>
<keyword evidence="5" id="KW-0472">Membrane</keyword>
<keyword evidence="3" id="KW-0325">Glycoprotein</keyword>
<evidence type="ECO:0000313" key="9">
    <source>
        <dbReference type="Proteomes" id="UP000233551"/>
    </source>
</evidence>
<keyword evidence="5" id="KW-0812">Transmembrane</keyword>
<feature type="transmembrane region" description="Helical" evidence="5">
    <location>
        <begin position="176"/>
        <end position="200"/>
    </location>
</feature>
<evidence type="ECO:0000256" key="6">
    <source>
        <dbReference type="SAM" id="SignalP"/>
    </source>
</evidence>
<keyword evidence="9" id="KW-1185">Reference proteome</keyword>
<feature type="chain" id="PRO_5014140305" description="Phytocyanin domain-containing protein" evidence="6">
    <location>
        <begin position="36"/>
        <end position="205"/>
    </location>
</feature>
<evidence type="ECO:0000256" key="5">
    <source>
        <dbReference type="SAM" id="Phobius"/>
    </source>
</evidence>
<keyword evidence="6" id="KW-0732">Signal</keyword>
<dbReference type="PANTHER" id="PTHR33021">
    <property type="entry name" value="BLUE COPPER PROTEIN"/>
    <property type="match status" value="1"/>
</dbReference>
<keyword evidence="5" id="KW-1133">Transmembrane helix</keyword>
<dbReference type="EMBL" id="PGOL01001313">
    <property type="protein sequence ID" value="PKI59215.1"/>
    <property type="molecule type" value="Genomic_DNA"/>
</dbReference>
<feature type="signal peptide" evidence="6">
    <location>
        <begin position="1"/>
        <end position="35"/>
    </location>
</feature>
<comment type="caution">
    <text evidence="8">The sequence shown here is derived from an EMBL/GenBank/DDBJ whole genome shotgun (WGS) entry which is preliminary data.</text>
</comment>
<dbReference type="Pfam" id="PF02298">
    <property type="entry name" value="Cu_bind_like"/>
    <property type="match status" value="1"/>
</dbReference>
<dbReference type="PANTHER" id="PTHR33021:SF339">
    <property type="entry name" value="OS07G0570600 PROTEIN"/>
    <property type="match status" value="1"/>
</dbReference>
<evidence type="ECO:0000259" key="7">
    <source>
        <dbReference type="PROSITE" id="PS51485"/>
    </source>
</evidence>
<proteinExistence type="predicted"/>
<feature type="domain" description="Phytocyanin" evidence="7">
    <location>
        <begin position="36"/>
        <end position="137"/>
    </location>
</feature>
<keyword evidence="1" id="KW-0479">Metal-binding</keyword>